<dbReference type="Proteomes" id="UP000078576">
    <property type="component" value="Unassembled WGS sequence"/>
</dbReference>
<proteinExistence type="predicted"/>
<accession>A0A194V770</accession>
<name>A0A194V770_CYTMA</name>
<organism evidence="2 3">
    <name type="scientific">Cytospora mali</name>
    <name type="common">Apple Valsa canker fungus</name>
    <name type="synonym">Valsa mali</name>
    <dbReference type="NCBI Taxonomy" id="578113"/>
    <lineage>
        <taxon>Eukaryota</taxon>
        <taxon>Fungi</taxon>
        <taxon>Dikarya</taxon>
        <taxon>Ascomycota</taxon>
        <taxon>Pezizomycotina</taxon>
        <taxon>Sordariomycetes</taxon>
        <taxon>Sordariomycetidae</taxon>
        <taxon>Diaporthales</taxon>
        <taxon>Cytosporaceae</taxon>
        <taxon>Cytospora</taxon>
    </lineage>
</organism>
<dbReference type="InterPro" id="IPR038883">
    <property type="entry name" value="AN11006-like"/>
</dbReference>
<keyword evidence="3" id="KW-1185">Reference proteome</keyword>
<protein>
    <submittedName>
        <fullName evidence="2">Uncharacterized protein</fullName>
    </submittedName>
</protein>
<reference evidence="3" key="1">
    <citation type="submission" date="2014-12" db="EMBL/GenBank/DDBJ databases">
        <title>Genome Sequence of Valsa Canker Pathogens Uncovers a Specific Adaption of Colonization on Woody Bark.</title>
        <authorList>
            <person name="Yin Z."/>
            <person name="Liu H."/>
            <person name="Gao X."/>
            <person name="Li Z."/>
            <person name="Song N."/>
            <person name="Ke X."/>
            <person name="Dai Q."/>
            <person name="Wu Y."/>
            <person name="Sun Y."/>
            <person name="Xu J.-R."/>
            <person name="Kang Z.K."/>
            <person name="Wang L."/>
            <person name="Huang L."/>
        </authorList>
    </citation>
    <scope>NUCLEOTIDE SEQUENCE [LARGE SCALE GENOMIC DNA]</scope>
    <source>
        <strain evidence="3">SXYL134</strain>
    </source>
</reference>
<feature type="region of interest" description="Disordered" evidence="1">
    <location>
        <begin position="1"/>
        <end position="24"/>
    </location>
</feature>
<evidence type="ECO:0000313" key="2">
    <source>
        <dbReference type="EMBL" id="KUI59734.1"/>
    </source>
</evidence>
<evidence type="ECO:0000256" key="1">
    <source>
        <dbReference type="SAM" id="MobiDB-lite"/>
    </source>
</evidence>
<dbReference type="PANTHER" id="PTHR42085">
    <property type="entry name" value="F-BOX DOMAIN-CONTAINING PROTEIN"/>
    <property type="match status" value="1"/>
</dbReference>
<gene>
    <name evidence="2" type="ORF">VP1G_06962</name>
</gene>
<dbReference type="EMBL" id="KN714735">
    <property type="protein sequence ID" value="KUI59734.1"/>
    <property type="molecule type" value="Genomic_DNA"/>
</dbReference>
<dbReference type="PANTHER" id="PTHR42085:SF6">
    <property type="entry name" value="F-BOX DOMAIN-CONTAINING PROTEIN"/>
    <property type="match status" value="1"/>
</dbReference>
<evidence type="ECO:0000313" key="3">
    <source>
        <dbReference type="Proteomes" id="UP000078576"/>
    </source>
</evidence>
<dbReference type="OrthoDB" id="2099276at2759"/>
<feature type="compositionally biased region" description="Basic and acidic residues" evidence="1">
    <location>
        <begin position="1"/>
        <end position="23"/>
    </location>
</feature>
<sequence>MDHHDVAWQAPDPHDPQTSHHQEPGILRLQPSLRALIYEFIGVRGPTASELADEGGGRIFNLNGPRRLEQPQIGFYGLLVSCRVLYRELSRLLYATNRFTIRFSDRLSLEPLRNLRPPTCASLTYLKVILAETSCHFTGPTSDGDWVYGNPCCQRQYASHCISGENHRHDDPIDGLDPRLAEWDRTISYLASAIGVGILDLAVVCDVCPEPTRSGMQAARSITMSLLRLPRLKDCSVRLCHEPDQQLQQLAHETVLRARHVILPSSPWTPSLLEQPSSTSTPQLLRFPPELRLRILQYTDLITPWAEVRWSLQHQGFIVGTTYCANQEFMGETCPPTLVCKCWTSPQALFLVCKTLYKDAQAVFYSGNRFVVFDRHSDPPWNREVERDSLVGANEGYPYPRLGASIFLRERVPKDCLPYLRFLELVFPAWDHDVWPTEGQGVLQDWKHTLEWARDKLNVISGYMRLLGPLVGLGDLRRFYAQLVSPWQWNEGGQGSTEAVTALERILKERAERMLMGERYMRVKSGSEEPADSVWHHQYERDA</sequence>
<dbReference type="AlphaFoldDB" id="A0A194V770"/>